<evidence type="ECO:0000256" key="1">
    <source>
        <dbReference type="SAM" id="MobiDB-lite"/>
    </source>
</evidence>
<dbReference type="AlphaFoldDB" id="A0A3Q2LIV3"/>
<proteinExistence type="predicted"/>
<dbReference type="STRING" id="9796.ENSECAP00000041093"/>
<organism evidence="2 3">
    <name type="scientific">Equus caballus</name>
    <name type="common">Horse</name>
    <dbReference type="NCBI Taxonomy" id="9796"/>
    <lineage>
        <taxon>Eukaryota</taxon>
        <taxon>Metazoa</taxon>
        <taxon>Chordata</taxon>
        <taxon>Craniata</taxon>
        <taxon>Vertebrata</taxon>
        <taxon>Euteleostomi</taxon>
        <taxon>Mammalia</taxon>
        <taxon>Eutheria</taxon>
        <taxon>Laurasiatheria</taxon>
        <taxon>Perissodactyla</taxon>
        <taxon>Equidae</taxon>
        <taxon>Equus</taxon>
    </lineage>
</organism>
<reference evidence="2" key="3">
    <citation type="submission" date="2025-09" db="UniProtKB">
        <authorList>
            <consortium name="Ensembl"/>
        </authorList>
    </citation>
    <scope>IDENTIFICATION</scope>
    <source>
        <strain evidence="2">Thoroughbred</strain>
    </source>
</reference>
<protein>
    <submittedName>
        <fullName evidence="2">Coiled-coil-helix-coiled-coil-helix domain containing 10</fullName>
    </submittedName>
</protein>
<feature type="compositionally biased region" description="Low complexity" evidence="1">
    <location>
        <begin position="1"/>
        <end position="14"/>
    </location>
</feature>
<dbReference type="InParanoid" id="A0A3Q2LIV3"/>
<keyword evidence="3" id="KW-1185">Reference proteome</keyword>
<evidence type="ECO:0000313" key="2">
    <source>
        <dbReference type="Ensembl" id="ENSECAP00000041093.3"/>
    </source>
</evidence>
<reference evidence="2" key="2">
    <citation type="submission" date="2025-08" db="UniProtKB">
        <authorList>
            <consortium name="Ensembl"/>
        </authorList>
    </citation>
    <scope>IDENTIFICATION</scope>
    <source>
        <strain evidence="2">Thoroughbred</strain>
    </source>
</reference>
<evidence type="ECO:0000313" key="3">
    <source>
        <dbReference type="Proteomes" id="UP000002281"/>
    </source>
</evidence>
<dbReference type="GeneTree" id="ENSGT00940000161345"/>
<feature type="region of interest" description="Disordered" evidence="1">
    <location>
        <begin position="1"/>
        <end position="37"/>
    </location>
</feature>
<dbReference type="PaxDb" id="9796-ENSECAP00000041093"/>
<reference evidence="2 3" key="1">
    <citation type="journal article" date="2009" name="Science">
        <title>Genome sequence, comparative analysis, and population genetics of the domestic horse.</title>
        <authorList>
            <consortium name="Broad Institute Genome Sequencing Platform"/>
            <consortium name="Broad Institute Whole Genome Assembly Team"/>
            <person name="Wade C.M."/>
            <person name="Giulotto E."/>
            <person name="Sigurdsson S."/>
            <person name="Zoli M."/>
            <person name="Gnerre S."/>
            <person name="Imsland F."/>
            <person name="Lear T.L."/>
            <person name="Adelson D.L."/>
            <person name="Bailey E."/>
            <person name="Bellone R.R."/>
            <person name="Bloecker H."/>
            <person name="Distl O."/>
            <person name="Edgar R.C."/>
            <person name="Garber M."/>
            <person name="Leeb T."/>
            <person name="Mauceli E."/>
            <person name="MacLeod J.N."/>
            <person name="Penedo M.C.T."/>
            <person name="Raison J.M."/>
            <person name="Sharpe T."/>
            <person name="Vogel J."/>
            <person name="Andersson L."/>
            <person name="Antczak D.F."/>
            <person name="Biagi T."/>
            <person name="Binns M.M."/>
            <person name="Chowdhary B.P."/>
            <person name="Coleman S.J."/>
            <person name="Della Valle G."/>
            <person name="Fryc S."/>
            <person name="Guerin G."/>
            <person name="Hasegawa T."/>
            <person name="Hill E.W."/>
            <person name="Jurka J."/>
            <person name="Kiialainen A."/>
            <person name="Lindgren G."/>
            <person name="Liu J."/>
            <person name="Magnani E."/>
            <person name="Mickelson J.R."/>
            <person name="Murray J."/>
            <person name="Nergadze S.G."/>
            <person name="Onofrio R."/>
            <person name="Pedroni S."/>
            <person name="Piras M.F."/>
            <person name="Raudsepp T."/>
            <person name="Rocchi M."/>
            <person name="Roeed K.H."/>
            <person name="Ryder O.A."/>
            <person name="Searle S."/>
            <person name="Skow L."/>
            <person name="Swinburne J.E."/>
            <person name="Syvaenen A.C."/>
            <person name="Tozaki T."/>
            <person name="Valberg S.J."/>
            <person name="Vaudin M."/>
            <person name="White J.R."/>
            <person name="Zody M.C."/>
            <person name="Lander E.S."/>
            <person name="Lindblad-Toh K."/>
        </authorList>
    </citation>
    <scope>NUCLEOTIDE SEQUENCE [LARGE SCALE GENOMIC DNA]</scope>
    <source>
        <strain evidence="2 3">Thoroughbred</strain>
    </source>
</reference>
<dbReference type="FunCoup" id="A0A3Q2LIV3">
    <property type="interactions" value="8"/>
</dbReference>
<sequence length="55" mass="5868">MPRGSRSAGARTARPQLALPPSPCRWDPVPTRSGSSWTAPPLRVTCPCVRASARP</sequence>
<gene>
    <name evidence="2" type="primary">CHCHD10</name>
</gene>
<dbReference type="Proteomes" id="UP000002281">
    <property type="component" value="Chromosome 8"/>
</dbReference>
<dbReference type="ExpressionAtlas" id="A0A3Q2LIV3">
    <property type="expression patterns" value="baseline"/>
</dbReference>
<accession>A0A3Q2LIV3</accession>
<name>A0A3Q2LIV3_HORSE</name>
<dbReference type="Bgee" id="ENSECAG00000035822">
    <property type="expression patterns" value="Expressed in gluteus medius and 23 other cell types or tissues"/>
</dbReference>
<dbReference type="Ensembl" id="ENSECAT00000045257.3">
    <property type="protein sequence ID" value="ENSECAP00000041093.3"/>
    <property type="gene ID" value="ENSECAG00000035822.3"/>
</dbReference>